<evidence type="ECO:0000256" key="1">
    <source>
        <dbReference type="SAM" id="Phobius"/>
    </source>
</evidence>
<evidence type="ECO:0000313" key="2">
    <source>
        <dbReference type="EMBL" id="NBI28630.1"/>
    </source>
</evidence>
<dbReference type="EMBL" id="SIJB01000016">
    <property type="protein sequence ID" value="NBI28630.1"/>
    <property type="molecule type" value="Genomic_DNA"/>
</dbReference>
<dbReference type="Proteomes" id="UP000448943">
    <property type="component" value="Unassembled WGS sequence"/>
</dbReference>
<keyword evidence="1" id="KW-1133">Transmembrane helix</keyword>
<keyword evidence="1" id="KW-0472">Membrane</keyword>
<keyword evidence="3" id="KW-1185">Reference proteome</keyword>
<feature type="transmembrane region" description="Helical" evidence="1">
    <location>
        <begin position="6"/>
        <end position="25"/>
    </location>
</feature>
<keyword evidence="1" id="KW-0812">Transmembrane</keyword>
<gene>
    <name evidence="2" type="ORF">ERL59_06645</name>
</gene>
<comment type="caution">
    <text evidence="2">The sequence shown here is derived from an EMBL/GenBank/DDBJ whole genome shotgun (WGS) entry which is preliminary data.</text>
</comment>
<evidence type="ECO:0000313" key="3">
    <source>
        <dbReference type="Proteomes" id="UP000448943"/>
    </source>
</evidence>
<dbReference type="OrthoDB" id="2739040at2"/>
<reference evidence="2 3" key="1">
    <citation type="submission" date="2019-01" db="EMBL/GenBank/DDBJ databases">
        <title>Chengkuizengella sp. nov., isolated from deep-sea sediment of East Pacific Ocean.</title>
        <authorList>
            <person name="Yang J."/>
            <person name="Lai Q."/>
            <person name="Shao Z."/>
        </authorList>
    </citation>
    <scope>NUCLEOTIDE SEQUENCE [LARGE SCALE GENOMIC DNA]</scope>
    <source>
        <strain evidence="2 3">YPA3-1-1</strain>
    </source>
</reference>
<organism evidence="2 3">
    <name type="scientific">Chengkuizengella marina</name>
    <dbReference type="NCBI Taxonomy" id="2507566"/>
    <lineage>
        <taxon>Bacteria</taxon>
        <taxon>Bacillati</taxon>
        <taxon>Bacillota</taxon>
        <taxon>Bacilli</taxon>
        <taxon>Bacillales</taxon>
        <taxon>Paenibacillaceae</taxon>
        <taxon>Chengkuizengella</taxon>
    </lineage>
</organism>
<dbReference type="RefSeq" id="WP_160645425.1">
    <property type="nucleotide sequence ID" value="NZ_SIJB01000016.1"/>
</dbReference>
<name>A0A6N9Q262_9BACL</name>
<dbReference type="AlphaFoldDB" id="A0A6N9Q262"/>
<proteinExistence type="predicted"/>
<protein>
    <submittedName>
        <fullName evidence="2">Uncharacterized protein</fullName>
    </submittedName>
</protein>
<accession>A0A6N9Q262</accession>
<sequence>MKKWKFVIPMIVVIILIYFFIGYRLSALGAAKNHTFLSKDAELMEEYDTGSTSIFLFESDDEEMYRTVLVEKLGLLFRSRHSTFINYNSDNLQTVGAISFTMENDAATFLSIVSNNEEVAYIEAGVEPYIERKEIKKGERIFFLFPFMKQIDFLNPMAFDEFGNKLYYYGYPKNTNVFKSEDLKWHKIE</sequence>